<dbReference type="Proteomes" id="UP000669179">
    <property type="component" value="Unassembled WGS sequence"/>
</dbReference>
<evidence type="ECO:0000313" key="1">
    <source>
        <dbReference type="EMBL" id="MBO2448450.1"/>
    </source>
</evidence>
<gene>
    <name evidence="1" type="ORF">J4573_15215</name>
</gene>
<reference evidence="1" key="1">
    <citation type="submission" date="2021-03" db="EMBL/GenBank/DDBJ databases">
        <authorList>
            <person name="Kanchanasin P."/>
            <person name="Saeng-In P."/>
            <person name="Phongsopitanun W."/>
            <person name="Yuki M."/>
            <person name="Kudo T."/>
            <person name="Ohkuma M."/>
            <person name="Tanasupawat S."/>
        </authorList>
    </citation>
    <scope>NUCLEOTIDE SEQUENCE</scope>
    <source>
        <strain evidence="1">GKU 128</strain>
    </source>
</reference>
<proteinExistence type="predicted"/>
<sequence>MTDTPRVEDIRLGDLATKQDLVNLATKDDLAALREETRQEFAALHEVFATKEDMKSGFNLMMGEFGKLRATQEEQGRILARVVAQLDRMA</sequence>
<keyword evidence="2" id="KW-1185">Reference proteome</keyword>
<accession>A0A939T9X5</accession>
<name>A0A939T9X5_9ACTN</name>
<dbReference type="EMBL" id="JAGEOJ010000005">
    <property type="protein sequence ID" value="MBO2448450.1"/>
    <property type="molecule type" value="Genomic_DNA"/>
</dbReference>
<dbReference type="AlphaFoldDB" id="A0A939T9X5"/>
<evidence type="ECO:0000313" key="2">
    <source>
        <dbReference type="Proteomes" id="UP000669179"/>
    </source>
</evidence>
<dbReference type="RefSeq" id="WP_208256081.1">
    <property type="nucleotide sequence ID" value="NZ_JAGEOJ010000005.1"/>
</dbReference>
<organism evidence="1 2">
    <name type="scientific">Actinomadura barringtoniae</name>
    <dbReference type="NCBI Taxonomy" id="1427535"/>
    <lineage>
        <taxon>Bacteria</taxon>
        <taxon>Bacillati</taxon>
        <taxon>Actinomycetota</taxon>
        <taxon>Actinomycetes</taxon>
        <taxon>Streptosporangiales</taxon>
        <taxon>Thermomonosporaceae</taxon>
        <taxon>Actinomadura</taxon>
    </lineage>
</organism>
<comment type="caution">
    <text evidence="1">The sequence shown here is derived from an EMBL/GenBank/DDBJ whole genome shotgun (WGS) entry which is preliminary data.</text>
</comment>
<protein>
    <submittedName>
        <fullName evidence="1">Uncharacterized protein</fullName>
    </submittedName>
</protein>